<dbReference type="Gramene" id="KOM56022">
    <property type="protein sequence ID" value="KOM56022"/>
    <property type="gene ID" value="LR48_Vigan10g191400"/>
</dbReference>
<evidence type="ECO:0000256" key="1">
    <source>
        <dbReference type="SAM" id="MobiDB-lite"/>
    </source>
</evidence>
<feature type="compositionally biased region" description="Low complexity" evidence="1">
    <location>
        <begin position="15"/>
        <end position="29"/>
    </location>
</feature>
<feature type="transmembrane region" description="Helical" evidence="2">
    <location>
        <begin position="98"/>
        <end position="118"/>
    </location>
</feature>
<gene>
    <name evidence="3" type="ORF">LR48_Vigan10g191400</name>
</gene>
<dbReference type="AlphaFoldDB" id="A0A0L9VMC0"/>
<evidence type="ECO:0000313" key="3">
    <source>
        <dbReference type="EMBL" id="KOM56022.1"/>
    </source>
</evidence>
<accession>A0A0L9VMC0</accession>
<dbReference type="EMBL" id="CM003380">
    <property type="protein sequence ID" value="KOM56022.1"/>
    <property type="molecule type" value="Genomic_DNA"/>
</dbReference>
<evidence type="ECO:0000256" key="2">
    <source>
        <dbReference type="SAM" id="Phobius"/>
    </source>
</evidence>
<name>A0A0L9VMC0_PHAAN</name>
<keyword evidence="2" id="KW-0472">Membrane</keyword>
<keyword evidence="2" id="KW-1133">Transmembrane helix</keyword>
<protein>
    <submittedName>
        <fullName evidence="3">Uncharacterized protein</fullName>
    </submittedName>
</protein>
<dbReference type="Proteomes" id="UP000053144">
    <property type="component" value="Chromosome 10"/>
</dbReference>
<keyword evidence="2" id="KW-0812">Transmembrane</keyword>
<evidence type="ECO:0000313" key="4">
    <source>
        <dbReference type="Proteomes" id="UP000053144"/>
    </source>
</evidence>
<feature type="region of interest" description="Disordered" evidence="1">
    <location>
        <begin position="1"/>
        <end position="31"/>
    </location>
</feature>
<reference evidence="4" key="1">
    <citation type="journal article" date="2015" name="Proc. Natl. Acad. Sci. U.S.A.">
        <title>Genome sequencing of adzuki bean (Vigna angularis) provides insight into high starch and low fat accumulation and domestication.</title>
        <authorList>
            <person name="Yang K."/>
            <person name="Tian Z."/>
            <person name="Chen C."/>
            <person name="Luo L."/>
            <person name="Zhao B."/>
            <person name="Wang Z."/>
            <person name="Yu L."/>
            <person name="Li Y."/>
            <person name="Sun Y."/>
            <person name="Li W."/>
            <person name="Chen Y."/>
            <person name="Li Y."/>
            <person name="Zhang Y."/>
            <person name="Ai D."/>
            <person name="Zhao J."/>
            <person name="Shang C."/>
            <person name="Ma Y."/>
            <person name="Wu B."/>
            <person name="Wang M."/>
            <person name="Gao L."/>
            <person name="Sun D."/>
            <person name="Zhang P."/>
            <person name="Guo F."/>
            <person name="Wang W."/>
            <person name="Li Y."/>
            <person name="Wang J."/>
            <person name="Varshney R.K."/>
            <person name="Wang J."/>
            <person name="Ling H.Q."/>
            <person name="Wan P."/>
        </authorList>
    </citation>
    <scope>NUCLEOTIDE SEQUENCE</scope>
    <source>
        <strain evidence="4">cv. Jingnong 6</strain>
    </source>
</reference>
<sequence length="201" mass="22815">MADARRKMPRRRRTSASSSTRPRASRPTTIDGWISDTEKHEEFSQFIKEKKIISYKMLDWVGTGVPGFNCLLAFQSFLRNHQQQTERRKLLPPIMLNALSKIFSLSMGFSITFILIALSHYGHNDEGTTIRLPYALLVSRILEYKGVDTDGENSCAIQAVGSEIEETTLQQMGFIARANSFVHKDEVDNDDEDDDIDAHMA</sequence>
<organism evidence="3 4">
    <name type="scientific">Phaseolus angularis</name>
    <name type="common">Azuki bean</name>
    <name type="synonym">Vigna angularis</name>
    <dbReference type="NCBI Taxonomy" id="3914"/>
    <lineage>
        <taxon>Eukaryota</taxon>
        <taxon>Viridiplantae</taxon>
        <taxon>Streptophyta</taxon>
        <taxon>Embryophyta</taxon>
        <taxon>Tracheophyta</taxon>
        <taxon>Spermatophyta</taxon>
        <taxon>Magnoliopsida</taxon>
        <taxon>eudicotyledons</taxon>
        <taxon>Gunneridae</taxon>
        <taxon>Pentapetalae</taxon>
        <taxon>rosids</taxon>
        <taxon>fabids</taxon>
        <taxon>Fabales</taxon>
        <taxon>Fabaceae</taxon>
        <taxon>Papilionoideae</taxon>
        <taxon>50 kb inversion clade</taxon>
        <taxon>NPAAA clade</taxon>
        <taxon>indigoferoid/millettioid clade</taxon>
        <taxon>Phaseoleae</taxon>
        <taxon>Vigna</taxon>
    </lineage>
</organism>
<proteinExistence type="predicted"/>